<gene>
    <name evidence="1" type="ORF">LP129_09320</name>
</gene>
<evidence type="ECO:0000313" key="2">
    <source>
        <dbReference type="Proteomes" id="UP001163283"/>
    </source>
</evidence>
<evidence type="ECO:0000313" key="1">
    <source>
        <dbReference type="EMBL" id="UZA50730.1"/>
    </source>
</evidence>
<reference evidence="1 2" key="1">
    <citation type="journal article" date="2022" name="BMC Microbiol.">
        <title>Whole genome sequencing of Moraxella bovis strains from North America reveals two genotypes with different genetic determinants.</title>
        <authorList>
            <person name="Wynn E.L."/>
            <person name="Hille M.M."/>
            <person name="Loy J.D."/>
            <person name="Schuller G."/>
            <person name="Kuhn K.L."/>
            <person name="Dickey A.M."/>
            <person name="Bono J.L."/>
            <person name="Clawson M.L."/>
        </authorList>
    </citation>
    <scope>NUCLEOTIDE SEQUENCE [LARGE SCALE GENOMIC DNA]</scope>
    <source>
        <strain evidence="1 2">SAM57978</strain>
    </source>
</reference>
<accession>A0AAX3ET48</accession>
<dbReference type="EMBL" id="CP087781">
    <property type="protein sequence ID" value="UZA50730.1"/>
    <property type="molecule type" value="Genomic_DNA"/>
</dbReference>
<protein>
    <submittedName>
        <fullName evidence="1">Uncharacterized protein</fullName>
    </submittedName>
</protein>
<dbReference type="AlphaFoldDB" id="A0AAX3ET48"/>
<sequence length="45" mass="5368">MQQSGGGRWWIGGFDERFTNKKGVPNDTPFYLCRLFHKWQHQEAL</sequence>
<name>A0AAX3ET48_MORBO</name>
<dbReference type="RefSeq" id="WP_264675894.1">
    <property type="nucleotide sequence ID" value="NZ_CP087765.1"/>
</dbReference>
<proteinExistence type="predicted"/>
<organism evidence="1 2">
    <name type="scientific">Moraxella bovis</name>
    <dbReference type="NCBI Taxonomy" id="476"/>
    <lineage>
        <taxon>Bacteria</taxon>
        <taxon>Pseudomonadati</taxon>
        <taxon>Pseudomonadota</taxon>
        <taxon>Gammaproteobacteria</taxon>
        <taxon>Moraxellales</taxon>
        <taxon>Moraxellaceae</taxon>
        <taxon>Moraxella</taxon>
    </lineage>
</organism>
<dbReference type="Proteomes" id="UP001163283">
    <property type="component" value="Chromosome"/>
</dbReference>